<feature type="compositionally biased region" description="Low complexity" evidence="1">
    <location>
        <begin position="36"/>
        <end position="49"/>
    </location>
</feature>
<organism evidence="2 3">
    <name type="scientific">Liparis tanakae</name>
    <name type="common">Tanaka's snailfish</name>
    <dbReference type="NCBI Taxonomy" id="230148"/>
    <lineage>
        <taxon>Eukaryota</taxon>
        <taxon>Metazoa</taxon>
        <taxon>Chordata</taxon>
        <taxon>Craniata</taxon>
        <taxon>Vertebrata</taxon>
        <taxon>Euteleostomi</taxon>
        <taxon>Actinopterygii</taxon>
        <taxon>Neopterygii</taxon>
        <taxon>Teleostei</taxon>
        <taxon>Neoteleostei</taxon>
        <taxon>Acanthomorphata</taxon>
        <taxon>Eupercaria</taxon>
        <taxon>Perciformes</taxon>
        <taxon>Cottioidei</taxon>
        <taxon>Cottales</taxon>
        <taxon>Liparidae</taxon>
        <taxon>Liparis</taxon>
    </lineage>
</organism>
<evidence type="ECO:0000256" key="1">
    <source>
        <dbReference type="SAM" id="MobiDB-lite"/>
    </source>
</evidence>
<evidence type="ECO:0000313" key="2">
    <source>
        <dbReference type="EMBL" id="TNN47144.1"/>
    </source>
</evidence>
<feature type="region of interest" description="Disordered" evidence="1">
    <location>
        <begin position="89"/>
        <end position="137"/>
    </location>
</feature>
<name>A0A4Z2G2Q6_9TELE</name>
<feature type="compositionally biased region" description="Basic and acidic residues" evidence="1">
    <location>
        <begin position="113"/>
        <end position="122"/>
    </location>
</feature>
<protein>
    <submittedName>
        <fullName evidence="2">Uncharacterized protein</fullName>
    </submittedName>
</protein>
<gene>
    <name evidence="2" type="ORF">EYF80_042648</name>
</gene>
<reference evidence="2 3" key="1">
    <citation type="submission" date="2019-03" db="EMBL/GenBank/DDBJ databases">
        <title>First draft genome of Liparis tanakae, snailfish: a comprehensive survey of snailfish specific genes.</title>
        <authorList>
            <person name="Kim W."/>
            <person name="Song I."/>
            <person name="Jeong J.-H."/>
            <person name="Kim D."/>
            <person name="Kim S."/>
            <person name="Ryu S."/>
            <person name="Song J.Y."/>
            <person name="Lee S.K."/>
        </authorList>
    </citation>
    <scope>NUCLEOTIDE SEQUENCE [LARGE SCALE GENOMIC DNA]</scope>
    <source>
        <tissue evidence="2">Muscle</tissue>
    </source>
</reference>
<dbReference type="AlphaFoldDB" id="A0A4Z2G2Q6"/>
<keyword evidence="3" id="KW-1185">Reference proteome</keyword>
<dbReference type="EMBL" id="SRLO01000756">
    <property type="protein sequence ID" value="TNN47144.1"/>
    <property type="molecule type" value="Genomic_DNA"/>
</dbReference>
<sequence>MDHMHSTRTRTRRVLMLSEAARGLQPERRVSHRSLHGPPGFTPLTTGPLIHGHRSRSVEAGSRPPLRLLTERDAVSVSGNRWRLHEEIIRPAPCPHPAPLARRGSGRAGWQAERGESGEQRRSIPPRGGPGGASGAV</sequence>
<dbReference type="Proteomes" id="UP000314294">
    <property type="component" value="Unassembled WGS sequence"/>
</dbReference>
<proteinExistence type="predicted"/>
<evidence type="ECO:0000313" key="3">
    <source>
        <dbReference type="Proteomes" id="UP000314294"/>
    </source>
</evidence>
<feature type="region of interest" description="Disordered" evidence="1">
    <location>
        <begin position="27"/>
        <end position="65"/>
    </location>
</feature>
<accession>A0A4Z2G2Q6</accession>
<comment type="caution">
    <text evidence="2">The sequence shown here is derived from an EMBL/GenBank/DDBJ whole genome shotgun (WGS) entry which is preliminary data.</text>
</comment>